<organism evidence="1 2">
    <name type="scientific">Rhizoctonia solani</name>
    <dbReference type="NCBI Taxonomy" id="456999"/>
    <lineage>
        <taxon>Eukaryota</taxon>
        <taxon>Fungi</taxon>
        <taxon>Dikarya</taxon>
        <taxon>Basidiomycota</taxon>
        <taxon>Agaricomycotina</taxon>
        <taxon>Agaricomycetes</taxon>
        <taxon>Cantharellales</taxon>
        <taxon>Ceratobasidiaceae</taxon>
        <taxon>Rhizoctonia</taxon>
    </lineage>
</organism>
<dbReference type="AlphaFoldDB" id="A0A8H3HC94"/>
<evidence type="ECO:0000313" key="1">
    <source>
        <dbReference type="EMBL" id="CAE6496625.1"/>
    </source>
</evidence>
<sequence>MSGTHNNAIMNYLQSIRLEDRTLALITKMMTGSIPPSAVVEMRTEQGEEDTSSEMDTDDTPIPFGRYGEGMDGSQQPVDISAFIRSVVGPHAHFFPDGSVQIRPRVRGQYRGPGSAPTAPIANLSVDSGVHPLNYTSQTAWANEASACMSPDQPMCYSHSTVYQGQSAPYPSFPPQYISCPQNARGDAAQDPSLLGTGVGNHYQPRSYSDPVTAIADISPFSATFASPGYSMCKEGSETVHESGNDQGVGMLEASRIPSTIEALRWAVNMEAI</sequence>
<dbReference type="EMBL" id="CAJMWZ010004869">
    <property type="protein sequence ID" value="CAE6496625.1"/>
    <property type="molecule type" value="Genomic_DNA"/>
</dbReference>
<protein>
    <submittedName>
        <fullName evidence="1">Uncharacterized protein</fullName>
    </submittedName>
</protein>
<gene>
    <name evidence="1" type="ORF">RDB_LOCUS90418</name>
</gene>
<dbReference type="Proteomes" id="UP000663850">
    <property type="component" value="Unassembled WGS sequence"/>
</dbReference>
<proteinExistence type="predicted"/>
<reference evidence="1" key="1">
    <citation type="submission" date="2021-01" db="EMBL/GenBank/DDBJ databases">
        <authorList>
            <person name="Kaushik A."/>
        </authorList>
    </citation>
    <scope>NUCLEOTIDE SEQUENCE</scope>
    <source>
        <strain evidence="1">Type strain: AG8-Rh-89/</strain>
    </source>
</reference>
<evidence type="ECO:0000313" key="2">
    <source>
        <dbReference type="Proteomes" id="UP000663850"/>
    </source>
</evidence>
<name>A0A8H3HC94_9AGAM</name>
<comment type="caution">
    <text evidence="1">The sequence shown here is derived from an EMBL/GenBank/DDBJ whole genome shotgun (WGS) entry which is preliminary data.</text>
</comment>
<accession>A0A8H3HC94</accession>